<reference evidence="3" key="1">
    <citation type="journal article" date="2019" name="Int. J. Syst. Evol. Microbiol.">
        <title>The Global Catalogue of Microorganisms (GCM) 10K type strain sequencing project: providing services to taxonomists for standard genome sequencing and annotation.</title>
        <authorList>
            <consortium name="The Broad Institute Genomics Platform"/>
            <consortium name="The Broad Institute Genome Sequencing Center for Infectious Disease"/>
            <person name="Wu L."/>
            <person name="Ma J."/>
        </authorList>
    </citation>
    <scope>NUCLEOTIDE SEQUENCE [LARGE SCALE GENOMIC DNA]</scope>
    <source>
        <strain evidence="3">KCTC 52366</strain>
    </source>
</reference>
<dbReference type="RefSeq" id="WP_275634520.1">
    <property type="nucleotide sequence ID" value="NZ_JARGYD010000010.1"/>
</dbReference>
<keyword evidence="1" id="KW-0812">Transmembrane</keyword>
<dbReference type="EMBL" id="JBHRTB010000010">
    <property type="protein sequence ID" value="MFC3145145.1"/>
    <property type="molecule type" value="Genomic_DNA"/>
</dbReference>
<evidence type="ECO:0000256" key="1">
    <source>
        <dbReference type="SAM" id="Phobius"/>
    </source>
</evidence>
<organism evidence="2 3">
    <name type="scientific">Psychromarinibacter halotolerans</name>
    <dbReference type="NCBI Taxonomy" id="1775175"/>
    <lineage>
        <taxon>Bacteria</taxon>
        <taxon>Pseudomonadati</taxon>
        <taxon>Pseudomonadota</taxon>
        <taxon>Alphaproteobacteria</taxon>
        <taxon>Rhodobacterales</taxon>
        <taxon>Paracoccaceae</taxon>
        <taxon>Psychromarinibacter</taxon>
    </lineage>
</organism>
<keyword evidence="3" id="KW-1185">Reference proteome</keyword>
<accession>A0ABV7GYV3</accession>
<keyword evidence="1" id="KW-1133">Transmembrane helix</keyword>
<name>A0ABV7GYV3_9RHOB</name>
<protein>
    <submittedName>
        <fullName evidence="2">NfeD family protein</fullName>
    </submittedName>
</protein>
<feature type="transmembrane region" description="Helical" evidence="1">
    <location>
        <begin position="12"/>
        <end position="42"/>
    </location>
</feature>
<proteinExistence type="predicted"/>
<feature type="transmembrane region" description="Helical" evidence="1">
    <location>
        <begin position="54"/>
        <end position="73"/>
    </location>
</feature>
<keyword evidence="1" id="KW-0472">Membrane</keyword>
<comment type="caution">
    <text evidence="2">The sequence shown here is derived from an EMBL/GenBank/DDBJ whole genome shotgun (WGS) entry which is preliminary data.</text>
</comment>
<gene>
    <name evidence="2" type="ORF">ACFOGP_20660</name>
</gene>
<dbReference type="Proteomes" id="UP001595632">
    <property type="component" value="Unassembled WGS sequence"/>
</dbReference>
<evidence type="ECO:0000313" key="3">
    <source>
        <dbReference type="Proteomes" id="UP001595632"/>
    </source>
</evidence>
<sequence length="94" mass="10070">MWTAWWLWMAGALVLAILEVLAPGFLFLGFAIGAAAIGAMLFTGGPAAAFLTGSLPWTLVIFAVLSVIAWVVLRRVVGVRKGQVKVIDRDVNDD</sequence>
<evidence type="ECO:0000313" key="2">
    <source>
        <dbReference type="EMBL" id="MFC3145145.1"/>
    </source>
</evidence>